<keyword evidence="2" id="KW-1185">Reference proteome</keyword>
<gene>
    <name evidence="1" type="ORF">MM239_01910</name>
</gene>
<evidence type="ECO:0000313" key="1">
    <source>
        <dbReference type="EMBL" id="MCH7408136.1"/>
    </source>
</evidence>
<dbReference type="RefSeq" id="WP_241346136.1">
    <property type="nucleotide sequence ID" value="NZ_JAKZGP010000002.1"/>
</dbReference>
<protein>
    <recommendedName>
        <fullName evidence="3">DUF1343 domain-containing protein</fullName>
    </recommendedName>
</protein>
<organism evidence="1 2">
    <name type="scientific">Belliella filtrata</name>
    <dbReference type="NCBI Taxonomy" id="2923435"/>
    <lineage>
        <taxon>Bacteria</taxon>
        <taxon>Pseudomonadati</taxon>
        <taxon>Bacteroidota</taxon>
        <taxon>Cytophagia</taxon>
        <taxon>Cytophagales</taxon>
        <taxon>Cyclobacteriaceae</taxon>
        <taxon>Belliella</taxon>
    </lineage>
</organism>
<name>A0ABS9UVE4_9BACT</name>
<dbReference type="SUPFAM" id="SSF48452">
    <property type="entry name" value="TPR-like"/>
    <property type="match status" value="1"/>
</dbReference>
<dbReference type="Proteomes" id="UP001165489">
    <property type="component" value="Unassembled WGS sequence"/>
</dbReference>
<sequence length="158" mass="18576">MQMLYTSPIAPNSMFLDTVLNKQITGDDLRKVMFLNTPNPHGMSTFKGSYTGGTRPFTGLSIDELYLTLTECYARLGREFEANETLALFKIKWYKPEYIEHLEPLLGKELLTEIMIERRKQLFFRGIRWIDLKRVGFDPEHFVTLEKHLITKYIIYCL</sequence>
<evidence type="ECO:0008006" key="3">
    <source>
        <dbReference type="Google" id="ProtNLM"/>
    </source>
</evidence>
<dbReference type="EMBL" id="JAKZGP010000002">
    <property type="protein sequence ID" value="MCH7408136.1"/>
    <property type="molecule type" value="Genomic_DNA"/>
</dbReference>
<dbReference type="InterPro" id="IPR011990">
    <property type="entry name" value="TPR-like_helical_dom_sf"/>
</dbReference>
<proteinExistence type="predicted"/>
<accession>A0ABS9UVE4</accession>
<dbReference type="Gene3D" id="1.25.40.390">
    <property type="match status" value="1"/>
</dbReference>
<reference evidence="1" key="1">
    <citation type="submission" date="2022-03" db="EMBL/GenBank/DDBJ databases">
        <title>De novo assembled genomes of Belliella spp. (Cyclobacteriaceae) strains.</title>
        <authorList>
            <person name="Szabo A."/>
            <person name="Korponai K."/>
            <person name="Felfoldi T."/>
        </authorList>
    </citation>
    <scope>NUCLEOTIDE SEQUENCE</scope>
    <source>
        <strain evidence="1">DSM 111904</strain>
    </source>
</reference>
<evidence type="ECO:0000313" key="2">
    <source>
        <dbReference type="Proteomes" id="UP001165489"/>
    </source>
</evidence>
<comment type="caution">
    <text evidence="1">The sequence shown here is derived from an EMBL/GenBank/DDBJ whole genome shotgun (WGS) entry which is preliminary data.</text>
</comment>